<feature type="domain" description="Lon N-terminal" evidence="3">
    <location>
        <begin position="89"/>
        <end position="460"/>
    </location>
</feature>
<dbReference type="Gene3D" id="1.20.58.1480">
    <property type="match status" value="1"/>
</dbReference>
<accession>A0A834YXH7</accession>
<dbReference type="InterPro" id="IPR034750">
    <property type="entry name" value="CULT"/>
</dbReference>
<dbReference type="PROSITE" id="PS51787">
    <property type="entry name" value="LON_N"/>
    <property type="match status" value="1"/>
</dbReference>
<dbReference type="EMBL" id="JABCRI010000015">
    <property type="protein sequence ID" value="KAF8393441.1"/>
    <property type="molecule type" value="Genomic_DNA"/>
</dbReference>
<dbReference type="GO" id="GO:0031464">
    <property type="term" value="C:Cul4A-RING E3 ubiquitin ligase complex"/>
    <property type="evidence" value="ECO:0007669"/>
    <property type="project" value="TreeGrafter"/>
</dbReference>
<dbReference type="CDD" id="cd15777">
    <property type="entry name" value="CRBN_C_like"/>
    <property type="match status" value="1"/>
</dbReference>
<dbReference type="SMART" id="SM00464">
    <property type="entry name" value="LON"/>
    <property type="match status" value="1"/>
</dbReference>
<dbReference type="PROSITE" id="PS51788">
    <property type="entry name" value="CULT"/>
    <property type="match status" value="1"/>
</dbReference>
<dbReference type="SUPFAM" id="SSF88697">
    <property type="entry name" value="PUA domain-like"/>
    <property type="match status" value="2"/>
</dbReference>
<dbReference type="GO" id="GO:0016567">
    <property type="term" value="P:protein ubiquitination"/>
    <property type="evidence" value="ECO:0007669"/>
    <property type="project" value="TreeGrafter"/>
</dbReference>
<evidence type="ECO:0008006" key="7">
    <source>
        <dbReference type="Google" id="ProtNLM"/>
    </source>
</evidence>
<name>A0A834YXH7_TETSI</name>
<sequence>MEDERVLERERLQIEQIRELEMEELQIEEVEDNHYSSSDDSQGRGYGGEVAYAGYIFDTCLVSLPTYLGEVEDTHHGLAFLDGGAILNLPMFYIEGVVLFPMATLHLRVVQPKYIAAIERAIDQVDAPYTIGVVCVHRNPDDGRLRFATIGTTAETGSGHCNNLLNSLNALFQIRQYHQLEDGSLNVVTHGQHRFHLRRHLVDVEAAPCAEIQIIQEDFPLRTPRDAFGQLASVSNLWSCSLSHLLPSDASHVKQHGNMDGGSDSESMSDTSFESGLSPNEMRIHHSAVDSCNRNDGIDELTSSDNDEFVCGSEPQFERSHPDDSGGSSQSHQGERTGSKISGLGIAQFVAGRQSHKGEGWRKGLAARESNWLRRAPRSYWPHWVYRMYDSYSLARRAADMWGQIIGVLSMDDLVKKPDLLSFYIASKIPVSVSTRQELLEIDGISYRLRREIELLERFDRVCCKNCQTVIAKRSDMMVMSCDGPLGAFANPHRYVWEIMTLSNTNGLALIGSPVKDYSWFPGYGLNLSFLYQQIPF</sequence>
<dbReference type="Pfam" id="PF02190">
    <property type="entry name" value="LON_substr_bdg"/>
    <property type="match status" value="1"/>
</dbReference>
<feature type="region of interest" description="Disordered" evidence="2">
    <location>
        <begin position="253"/>
        <end position="278"/>
    </location>
</feature>
<feature type="region of interest" description="Disordered" evidence="2">
    <location>
        <begin position="295"/>
        <end position="338"/>
    </location>
</feature>
<dbReference type="Proteomes" id="UP000655225">
    <property type="component" value="Unassembled WGS sequence"/>
</dbReference>
<comment type="similarity">
    <text evidence="1">Belongs to the 4-toluene sulfonate uptake permease (TSUP) (TC 2.A.102) family.</text>
</comment>
<dbReference type="Gene3D" id="2.30.130.40">
    <property type="entry name" value="LON domain-like"/>
    <property type="match status" value="1"/>
</dbReference>
<dbReference type="PANTHER" id="PTHR14255:SF4">
    <property type="entry name" value="PROTEIN CEREBLON"/>
    <property type="match status" value="1"/>
</dbReference>
<dbReference type="OMA" id="HEEYSWF"/>
<evidence type="ECO:0000313" key="5">
    <source>
        <dbReference type="EMBL" id="KAF8393441.1"/>
    </source>
</evidence>
<dbReference type="InterPro" id="IPR015947">
    <property type="entry name" value="PUA-like_sf"/>
</dbReference>
<dbReference type="OrthoDB" id="267517at2759"/>
<dbReference type="Gene3D" id="2.170.150.20">
    <property type="entry name" value="Peptide methionine sulfoxide reductase"/>
    <property type="match status" value="1"/>
</dbReference>
<evidence type="ECO:0000256" key="1">
    <source>
        <dbReference type="ARBA" id="ARBA00009142"/>
    </source>
</evidence>
<dbReference type="PANTHER" id="PTHR14255">
    <property type="entry name" value="CEREBLON"/>
    <property type="match status" value="1"/>
</dbReference>
<gene>
    <name evidence="5" type="ORF">HHK36_021685</name>
</gene>
<organism evidence="5 6">
    <name type="scientific">Tetracentron sinense</name>
    <name type="common">Spur-leaf</name>
    <dbReference type="NCBI Taxonomy" id="13715"/>
    <lineage>
        <taxon>Eukaryota</taxon>
        <taxon>Viridiplantae</taxon>
        <taxon>Streptophyta</taxon>
        <taxon>Embryophyta</taxon>
        <taxon>Tracheophyta</taxon>
        <taxon>Spermatophyta</taxon>
        <taxon>Magnoliopsida</taxon>
        <taxon>Trochodendrales</taxon>
        <taxon>Trochodendraceae</taxon>
        <taxon>Tetracentron</taxon>
    </lineage>
</organism>
<dbReference type="FunFam" id="1.20.58.1480:FF:000007">
    <property type="entry name" value="Lon protease homolog"/>
    <property type="match status" value="1"/>
</dbReference>
<evidence type="ECO:0000256" key="2">
    <source>
        <dbReference type="SAM" id="MobiDB-lite"/>
    </source>
</evidence>
<feature type="domain" description="CULT" evidence="4">
    <location>
        <begin position="459"/>
        <end position="537"/>
    </location>
</feature>
<keyword evidence="6" id="KW-1185">Reference proteome</keyword>
<proteinExistence type="inferred from homology"/>
<evidence type="ECO:0000313" key="6">
    <source>
        <dbReference type="Proteomes" id="UP000655225"/>
    </source>
</evidence>
<evidence type="ECO:0000259" key="3">
    <source>
        <dbReference type="PROSITE" id="PS51787"/>
    </source>
</evidence>
<evidence type="ECO:0000259" key="4">
    <source>
        <dbReference type="PROSITE" id="PS51788"/>
    </source>
</evidence>
<feature type="compositionally biased region" description="Low complexity" evidence="2">
    <location>
        <begin position="261"/>
        <end position="276"/>
    </location>
</feature>
<dbReference type="AlphaFoldDB" id="A0A834YXH7"/>
<dbReference type="FunFam" id="2.170.150.20:FF:000007">
    <property type="entry name" value="Protein cereblon"/>
    <property type="match status" value="1"/>
</dbReference>
<dbReference type="InterPro" id="IPR003111">
    <property type="entry name" value="Lon_prtase_N"/>
</dbReference>
<reference evidence="5 6" key="1">
    <citation type="submission" date="2020-04" db="EMBL/GenBank/DDBJ databases">
        <title>Plant Genome Project.</title>
        <authorList>
            <person name="Zhang R.-G."/>
        </authorList>
    </citation>
    <scope>NUCLEOTIDE SEQUENCE [LARGE SCALE GENOMIC DNA]</scope>
    <source>
        <strain evidence="5">YNK0</strain>
        <tissue evidence="5">Leaf</tissue>
    </source>
</reference>
<protein>
    <recommendedName>
        <fullName evidence="7">Lon N-terminal domain-containing protein</fullName>
    </recommendedName>
</protein>
<comment type="caution">
    <text evidence="5">The sequence shown here is derived from an EMBL/GenBank/DDBJ whole genome shotgun (WGS) entry which is preliminary data.</text>
</comment>
<dbReference type="InterPro" id="IPR046336">
    <property type="entry name" value="Lon_prtase_N_sf"/>
</dbReference>